<keyword evidence="5" id="KW-1185">Reference proteome</keyword>
<comment type="similarity">
    <text evidence="1">Belongs to the RAD52 family.</text>
</comment>
<sequence length="183" mass="20398">MAFRSLIKSSAAVKTFSPAPFHHQIYRTFAGKKVKEEKAEVSLPEYNDGVPTSGISRPLSEILKEINKRVPDSLVKLRTEPNGFSVKYIPWHIVNRILNLHAPEWSGEVRSITYSADGKSVSVVYRVTLYGTDAEIFRESTGTASVNEAVGYGDPVQKAEGMAFRRACARFGLGLHLYHEELL</sequence>
<dbReference type="GO" id="GO:0003677">
    <property type="term" value="F:DNA binding"/>
    <property type="evidence" value="ECO:0007669"/>
    <property type="project" value="InterPro"/>
</dbReference>
<keyword evidence="2" id="KW-0227">DNA damage</keyword>
<comment type="caution">
    <text evidence="4">The sequence shown here is derived from an EMBL/GenBank/DDBJ whole genome shotgun (WGS) entry which is preliminary data.</text>
</comment>
<organism evidence="4 5">
    <name type="scientific">Apium graveolens</name>
    <name type="common">Celery</name>
    <dbReference type="NCBI Taxonomy" id="4045"/>
    <lineage>
        <taxon>Eukaryota</taxon>
        <taxon>Viridiplantae</taxon>
        <taxon>Streptophyta</taxon>
        <taxon>Embryophyta</taxon>
        <taxon>Tracheophyta</taxon>
        <taxon>Spermatophyta</taxon>
        <taxon>Magnoliopsida</taxon>
        <taxon>eudicotyledons</taxon>
        <taxon>Gunneridae</taxon>
        <taxon>Pentapetalae</taxon>
        <taxon>asterids</taxon>
        <taxon>campanulids</taxon>
        <taxon>Apiales</taxon>
        <taxon>Apiaceae</taxon>
        <taxon>Apioideae</taxon>
        <taxon>apioid superclade</taxon>
        <taxon>Apieae</taxon>
        <taxon>Apium</taxon>
    </lineage>
</organism>
<dbReference type="InterPro" id="IPR041247">
    <property type="entry name" value="Rad52_fam"/>
</dbReference>
<reference evidence="4" key="1">
    <citation type="submission" date="2020-01" db="EMBL/GenBank/DDBJ databases">
        <title>The Celery Genome Sequence Reveals Sequential Paleo-tetraploidization, Resistance Gene Elimination, Karyotype Evolution, and Functional Innovation in Apiales.</title>
        <authorList>
            <person name="Song X."/>
        </authorList>
    </citation>
    <scope>NUCLEOTIDE SEQUENCE</scope>
    <source>
        <tissue evidence="4">Leaf</tissue>
    </source>
</reference>
<dbReference type="Pfam" id="PF04098">
    <property type="entry name" value="Rad52_Rad22"/>
    <property type="match status" value="1"/>
</dbReference>
<dbReference type="Proteomes" id="UP000593563">
    <property type="component" value="Unassembled WGS sequence"/>
</dbReference>
<dbReference type="EMBL" id="WRXP01003080">
    <property type="protein sequence ID" value="KAF1001692.1"/>
    <property type="molecule type" value="Genomic_DNA"/>
</dbReference>
<accession>A0A6L5BAQ8</accession>
<evidence type="ECO:0000313" key="5">
    <source>
        <dbReference type="Proteomes" id="UP000593563"/>
    </source>
</evidence>
<evidence type="ECO:0000256" key="1">
    <source>
        <dbReference type="ARBA" id="ARBA00006638"/>
    </source>
</evidence>
<dbReference type="PANTHER" id="PTHR34050:SF1">
    <property type="entry name" value="DNA REPAIR RAD52-LIKE PROTEIN 1, MITOCHONDRIAL"/>
    <property type="match status" value="1"/>
</dbReference>
<dbReference type="Gene3D" id="3.30.390.80">
    <property type="entry name" value="DNA repair protein Rad52/59/22"/>
    <property type="match status" value="1"/>
</dbReference>
<evidence type="ECO:0000256" key="3">
    <source>
        <dbReference type="ARBA" id="ARBA00023204"/>
    </source>
</evidence>
<name>A0A6L5BAQ8_APIGR</name>
<proteinExistence type="inferred from homology"/>
<dbReference type="AlphaFoldDB" id="A0A6L5BAQ8"/>
<dbReference type="PANTHER" id="PTHR34050">
    <property type="entry name" value="DNA REPAIR RAD52-LIKE PROTEIN 2, CHLOROPLASTIC"/>
    <property type="match status" value="1"/>
</dbReference>
<dbReference type="InterPro" id="IPR037489">
    <property type="entry name" value="RAD52-like"/>
</dbReference>
<evidence type="ECO:0000256" key="2">
    <source>
        <dbReference type="ARBA" id="ARBA00022763"/>
    </source>
</evidence>
<protein>
    <recommendedName>
        <fullName evidence="6">DNA repair RAD52-like protein 1, mitochondrial</fullName>
    </recommendedName>
</protein>
<dbReference type="InterPro" id="IPR042525">
    <property type="entry name" value="Rad52_Rad59_Rad22_sf"/>
</dbReference>
<evidence type="ECO:0008006" key="6">
    <source>
        <dbReference type="Google" id="ProtNLM"/>
    </source>
</evidence>
<gene>
    <name evidence="4" type="ORF">AG4045_023468</name>
</gene>
<evidence type="ECO:0000313" key="4">
    <source>
        <dbReference type="EMBL" id="KAF1001692.1"/>
    </source>
</evidence>
<keyword evidence="3" id="KW-0234">DNA repair</keyword>
<dbReference type="GO" id="GO:0000724">
    <property type="term" value="P:double-strand break repair via homologous recombination"/>
    <property type="evidence" value="ECO:0007669"/>
    <property type="project" value="InterPro"/>
</dbReference>